<dbReference type="AlphaFoldDB" id="A0A8T0ICT3"/>
<name>A0A8T0ICT3_CERPU</name>
<sequence length="173" mass="18375">MTLTRLSVKASPNCTNFLVDTGNPLLNCTLDGVLKIGGVGAAHAATQETYSWMRKGIICTAGTEAHNNKSSSQIFSSPDEQQPTTRRDIEKIVKKAGKEGLQWGMVAGMYAGFEYGIGKARKGKHDWRNAAVGGALTGAILSVSDGRLSQDKLVRTAITASALATAAEFLKIF</sequence>
<keyword evidence="6" id="KW-1185">Reference proteome</keyword>
<gene>
    <name evidence="5" type="ORF">KC19_4G261700</name>
</gene>
<dbReference type="GO" id="GO:0009707">
    <property type="term" value="C:chloroplast outer membrane"/>
    <property type="evidence" value="ECO:0007669"/>
    <property type="project" value="TreeGrafter"/>
</dbReference>
<evidence type="ECO:0000256" key="4">
    <source>
        <dbReference type="ARBA" id="ARBA00023136"/>
    </source>
</evidence>
<dbReference type="Pfam" id="PF02466">
    <property type="entry name" value="Tim17"/>
    <property type="match status" value="1"/>
</dbReference>
<dbReference type="Proteomes" id="UP000822688">
    <property type="component" value="Chromosome 4"/>
</dbReference>
<evidence type="ECO:0000256" key="2">
    <source>
        <dbReference type="ARBA" id="ARBA00022692"/>
    </source>
</evidence>
<keyword evidence="2" id="KW-0812">Transmembrane</keyword>
<evidence type="ECO:0000313" key="5">
    <source>
        <dbReference type="EMBL" id="KAG0581564.1"/>
    </source>
</evidence>
<dbReference type="GO" id="GO:0015171">
    <property type="term" value="F:amino acid transmembrane transporter activity"/>
    <property type="evidence" value="ECO:0007669"/>
    <property type="project" value="TreeGrafter"/>
</dbReference>
<proteinExistence type="predicted"/>
<dbReference type="InterPro" id="IPR045238">
    <property type="entry name" value="Tim23-like"/>
</dbReference>
<evidence type="ECO:0000256" key="3">
    <source>
        <dbReference type="ARBA" id="ARBA00022989"/>
    </source>
</evidence>
<dbReference type="PANTHER" id="PTHR15371">
    <property type="entry name" value="TIM23"/>
    <property type="match status" value="1"/>
</dbReference>
<dbReference type="PANTHER" id="PTHR15371:SF1">
    <property type="entry name" value="OUTER ENVELOPE PORE PROTEIN 16-2, CHLOROPLASTIC"/>
    <property type="match status" value="1"/>
</dbReference>
<evidence type="ECO:0000256" key="1">
    <source>
        <dbReference type="ARBA" id="ARBA00004141"/>
    </source>
</evidence>
<keyword evidence="4" id="KW-0472">Membrane</keyword>
<comment type="subcellular location">
    <subcellularLocation>
        <location evidence="1">Membrane</location>
        <topology evidence="1">Multi-pass membrane protein</topology>
    </subcellularLocation>
</comment>
<protein>
    <submittedName>
        <fullName evidence="5">Uncharacterized protein</fullName>
    </submittedName>
</protein>
<dbReference type="EMBL" id="CM026424">
    <property type="protein sequence ID" value="KAG0581564.1"/>
    <property type="molecule type" value="Genomic_DNA"/>
</dbReference>
<organism evidence="5 6">
    <name type="scientific">Ceratodon purpureus</name>
    <name type="common">Fire moss</name>
    <name type="synonym">Dicranum purpureum</name>
    <dbReference type="NCBI Taxonomy" id="3225"/>
    <lineage>
        <taxon>Eukaryota</taxon>
        <taxon>Viridiplantae</taxon>
        <taxon>Streptophyta</taxon>
        <taxon>Embryophyta</taxon>
        <taxon>Bryophyta</taxon>
        <taxon>Bryophytina</taxon>
        <taxon>Bryopsida</taxon>
        <taxon>Dicranidae</taxon>
        <taxon>Pseudoditrichales</taxon>
        <taxon>Ditrichaceae</taxon>
        <taxon>Ceratodon</taxon>
    </lineage>
</organism>
<keyword evidence="3" id="KW-1133">Transmembrane helix</keyword>
<dbReference type="EMBL" id="CM026424">
    <property type="protein sequence ID" value="KAG0581566.1"/>
    <property type="molecule type" value="Genomic_DNA"/>
</dbReference>
<accession>A0A8T0ICT3</accession>
<reference evidence="5" key="1">
    <citation type="submission" date="2020-06" db="EMBL/GenBank/DDBJ databases">
        <title>WGS assembly of Ceratodon purpureus strain R40.</title>
        <authorList>
            <person name="Carey S.B."/>
            <person name="Jenkins J."/>
            <person name="Shu S."/>
            <person name="Lovell J.T."/>
            <person name="Sreedasyam A."/>
            <person name="Maumus F."/>
            <person name="Tiley G.P."/>
            <person name="Fernandez-Pozo N."/>
            <person name="Barry K."/>
            <person name="Chen C."/>
            <person name="Wang M."/>
            <person name="Lipzen A."/>
            <person name="Daum C."/>
            <person name="Saski C.A."/>
            <person name="Payton A.C."/>
            <person name="Mcbreen J.C."/>
            <person name="Conrad R.E."/>
            <person name="Kollar L.M."/>
            <person name="Olsson S."/>
            <person name="Huttunen S."/>
            <person name="Landis J.B."/>
            <person name="Wickett N.J."/>
            <person name="Johnson M.G."/>
            <person name="Rensing S.A."/>
            <person name="Grimwood J."/>
            <person name="Schmutz J."/>
            <person name="Mcdaniel S.F."/>
        </authorList>
    </citation>
    <scope>NUCLEOTIDE SEQUENCE</scope>
    <source>
        <strain evidence="5">R40</strain>
    </source>
</reference>
<comment type="caution">
    <text evidence="5">The sequence shown here is derived from an EMBL/GenBank/DDBJ whole genome shotgun (WGS) entry which is preliminary data.</text>
</comment>
<evidence type="ECO:0000313" key="6">
    <source>
        <dbReference type="Proteomes" id="UP000822688"/>
    </source>
</evidence>